<gene>
    <name evidence="1" type="ORF">V5799_007706</name>
</gene>
<accession>A0AAQ4FF79</accession>
<evidence type="ECO:0000313" key="2">
    <source>
        <dbReference type="Proteomes" id="UP001321473"/>
    </source>
</evidence>
<feature type="non-terminal residue" evidence="1">
    <location>
        <position position="1"/>
    </location>
</feature>
<proteinExistence type="predicted"/>
<organism evidence="1 2">
    <name type="scientific">Amblyomma americanum</name>
    <name type="common">Lone star tick</name>
    <dbReference type="NCBI Taxonomy" id="6943"/>
    <lineage>
        <taxon>Eukaryota</taxon>
        <taxon>Metazoa</taxon>
        <taxon>Ecdysozoa</taxon>
        <taxon>Arthropoda</taxon>
        <taxon>Chelicerata</taxon>
        <taxon>Arachnida</taxon>
        <taxon>Acari</taxon>
        <taxon>Parasitiformes</taxon>
        <taxon>Ixodida</taxon>
        <taxon>Ixodoidea</taxon>
        <taxon>Ixodidae</taxon>
        <taxon>Amblyomminae</taxon>
        <taxon>Amblyomma</taxon>
    </lineage>
</organism>
<dbReference type="EMBL" id="JARKHS020003201">
    <property type="protein sequence ID" value="KAK8785927.1"/>
    <property type="molecule type" value="Genomic_DNA"/>
</dbReference>
<name>A0AAQ4FF79_AMBAM</name>
<sequence length="89" mass="10482">WRPPRYELSRVRVPVALYHSAGDWYADPWDVARLRAELANVVRQYTVPDRRFTHYDFVVGTGEEAALLYSEMIRYMDQYQSNRTSTPGP</sequence>
<dbReference type="InterPro" id="IPR029058">
    <property type="entry name" value="AB_hydrolase_fold"/>
</dbReference>
<evidence type="ECO:0008006" key="3">
    <source>
        <dbReference type="Google" id="ProtNLM"/>
    </source>
</evidence>
<protein>
    <recommendedName>
        <fullName evidence="3">Lipase</fullName>
    </recommendedName>
</protein>
<dbReference type="Gene3D" id="3.40.50.1820">
    <property type="entry name" value="alpha/beta hydrolase"/>
    <property type="match status" value="1"/>
</dbReference>
<keyword evidence="2" id="KW-1185">Reference proteome</keyword>
<reference evidence="1 2" key="1">
    <citation type="journal article" date="2023" name="Arcadia Sci">
        <title>De novo assembly of a long-read Amblyomma americanum tick genome.</title>
        <authorList>
            <person name="Chou S."/>
            <person name="Poskanzer K.E."/>
            <person name="Rollins M."/>
            <person name="Thuy-Boun P.S."/>
        </authorList>
    </citation>
    <scope>NUCLEOTIDE SEQUENCE [LARGE SCALE GENOMIC DNA]</scope>
    <source>
        <strain evidence="1">F_SG_1</strain>
        <tissue evidence="1">Salivary glands</tissue>
    </source>
</reference>
<dbReference type="PANTHER" id="PTHR11005">
    <property type="entry name" value="LYSOSOMAL ACID LIPASE-RELATED"/>
    <property type="match status" value="1"/>
</dbReference>
<dbReference type="SUPFAM" id="SSF53474">
    <property type="entry name" value="alpha/beta-Hydrolases"/>
    <property type="match status" value="1"/>
</dbReference>
<comment type="caution">
    <text evidence="1">The sequence shown here is derived from an EMBL/GenBank/DDBJ whole genome shotgun (WGS) entry which is preliminary data.</text>
</comment>
<dbReference type="Proteomes" id="UP001321473">
    <property type="component" value="Unassembled WGS sequence"/>
</dbReference>
<evidence type="ECO:0000313" key="1">
    <source>
        <dbReference type="EMBL" id="KAK8785927.1"/>
    </source>
</evidence>
<dbReference type="AlphaFoldDB" id="A0AAQ4FF79"/>